<name>A0A4R3MDU3_9HYPH</name>
<proteinExistence type="predicted"/>
<dbReference type="EMBL" id="SMAK01000003">
    <property type="protein sequence ID" value="TCT11944.1"/>
    <property type="molecule type" value="Genomic_DNA"/>
</dbReference>
<dbReference type="AlphaFoldDB" id="A0A4R3MDU3"/>
<evidence type="ECO:0000313" key="1">
    <source>
        <dbReference type="EMBL" id="TCT11944.1"/>
    </source>
</evidence>
<comment type="caution">
    <text evidence="1">The sequence shown here is derived from an EMBL/GenBank/DDBJ whole genome shotgun (WGS) entry which is preliminary data.</text>
</comment>
<evidence type="ECO:0000313" key="2">
    <source>
        <dbReference type="Proteomes" id="UP000295678"/>
    </source>
</evidence>
<organism evidence="1 2">
    <name type="scientific">Tepidamorphus gemmatus</name>
    <dbReference type="NCBI Taxonomy" id="747076"/>
    <lineage>
        <taxon>Bacteria</taxon>
        <taxon>Pseudomonadati</taxon>
        <taxon>Pseudomonadota</taxon>
        <taxon>Alphaproteobacteria</taxon>
        <taxon>Hyphomicrobiales</taxon>
        <taxon>Tepidamorphaceae</taxon>
        <taxon>Tepidamorphus</taxon>
    </lineage>
</organism>
<reference evidence="1 2" key="1">
    <citation type="submission" date="2019-03" db="EMBL/GenBank/DDBJ databases">
        <title>Genomic Encyclopedia of Type Strains, Phase IV (KMG-IV): sequencing the most valuable type-strain genomes for metagenomic binning, comparative biology and taxonomic classification.</title>
        <authorList>
            <person name="Goeker M."/>
        </authorList>
    </citation>
    <scope>NUCLEOTIDE SEQUENCE [LARGE SCALE GENOMIC DNA]</scope>
    <source>
        <strain evidence="1 2">DSM 19345</strain>
    </source>
</reference>
<accession>A0A4R3MDU3</accession>
<gene>
    <name evidence="1" type="ORF">EDC22_103257</name>
</gene>
<dbReference type="Proteomes" id="UP000295678">
    <property type="component" value="Unassembled WGS sequence"/>
</dbReference>
<keyword evidence="2" id="KW-1185">Reference proteome</keyword>
<protein>
    <submittedName>
        <fullName evidence="1">Uncharacterized protein</fullName>
    </submittedName>
</protein>
<sequence length="44" mass="5042">MTALDRVERMLHLIGGRFVPTSRQGRALAVSRTRREIKARHVQA</sequence>